<dbReference type="Proteomes" id="UP000886998">
    <property type="component" value="Unassembled WGS sequence"/>
</dbReference>
<dbReference type="GO" id="GO:0003964">
    <property type="term" value="F:RNA-directed DNA polymerase activity"/>
    <property type="evidence" value="ECO:0007669"/>
    <property type="project" value="UniProtKB-KW"/>
</dbReference>
<keyword evidence="2" id="KW-0548">Nucleotidyltransferase</keyword>
<dbReference type="InterPro" id="IPR000477">
    <property type="entry name" value="RT_dom"/>
</dbReference>
<evidence type="ECO:0000313" key="3">
    <source>
        <dbReference type="Proteomes" id="UP000886998"/>
    </source>
</evidence>
<comment type="caution">
    <text evidence="2">The sequence shown here is derived from an EMBL/GenBank/DDBJ whole genome shotgun (WGS) entry which is preliminary data.</text>
</comment>
<name>A0A8X7CT73_9ARAC</name>
<keyword evidence="2" id="KW-0808">Transferase</keyword>
<keyword evidence="2" id="KW-0695">RNA-directed DNA polymerase</keyword>
<proteinExistence type="predicted"/>
<dbReference type="PROSITE" id="PS50878">
    <property type="entry name" value="RT_POL"/>
    <property type="match status" value="1"/>
</dbReference>
<keyword evidence="3" id="KW-1185">Reference proteome</keyword>
<feature type="domain" description="Reverse transcriptase" evidence="1">
    <location>
        <begin position="1"/>
        <end position="132"/>
    </location>
</feature>
<evidence type="ECO:0000259" key="1">
    <source>
        <dbReference type="PROSITE" id="PS50878"/>
    </source>
</evidence>
<dbReference type="AlphaFoldDB" id="A0A8X7CT73"/>
<reference evidence="2" key="1">
    <citation type="submission" date="2020-08" db="EMBL/GenBank/DDBJ databases">
        <title>Multicomponent nature underlies the extraordinary mechanical properties of spider dragline silk.</title>
        <authorList>
            <person name="Kono N."/>
            <person name="Nakamura H."/>
            <person name="Mori M."/>
            <person name="Yoshida Y."/>
            <person name="Ohtoshi R."/>
            <person name="Malay A.D."/>
            <person name="Moran D.A.P."/>
            <person name="Tomita M."/>
            <person name="Numata K."/>
            <person name="Arakawa K."/>
        </authorList>
    </citation>
    <scope>NUCLEOTIDE SEQUENCE</scope>
</reference>
<dbReference type="EMBL" id="BMAV01022690">
    <property type="protein sequence ID" value="GFY77870.1"/>
    <property type="molecule type" value="Genomic_DNA"/>
</dbReference>
<evidence type="ECO:0000313" key="2">
    <source>
        <dbReference type="EMBL" id="GFY77870.1"/>
    </source>
</evidence>
<protein>
    <submittedName>
        <fullName evidence="2">Reverse transcriptase domain-containing protein</fullName>
    </submittedName>
</protein>
<organism evidence="2 3">
    <name type="scientific">Trichonephila inaurata madagascariensis</name>
    <dbReference type="NCBI Taxonomy" id="2747483"/>
    <lineage>
        <taxon>Eukaryota</taxon>
        <taxon>Metazoa</taxon>
        <taxon>Ecdysozoa</taxon>
        <taxon>Arthropoda</taxon>
        <taxon>Chelicerata</taxon>
        <taxon>Arachnida</taxon>
        <taxon>Araneae</taxon>
        <taxon>Araneomorphae</taxon>
        <taxon>Entelegynae</taxon>
        <taxon>Araneoidea</taxon>
        <taxon>Nephilidae</taxon>
        <taxon>Trichonephila</taxon>
        <taxon>Trichonephila inaurata</taxon>
    </lineage>
</organism>
<sequence>MERIVTKRLSWFLETNSLLVEEQTGFRKFGSTNQQVAFLSQSIKGALDKSRILLVVFIDLKSAYDTVWTDKLSLKLADFGIENMFNWFRGFLCQHLCKIRYRRGFSKYGVLKIGLLQGSISSCTHPLQYLNK</sequence>
<dbReference type="Pfam" id="PF00078">
    <property type="entry name" value="RVT_1"/>
    <property type="match status" value="1"/>
</dbReference>
<accession>A0A8X7CT73</accession>
<gene>
    <name evidence="2" type="primary">HNAJ_LOCUS10597</name>
    <name evidence="2" type="ORF">TNIN_73311</name>
</gene>
<dbReference type="OrthoDB" id="6425357at2759"/>